<evidence type="ECO:0000256" key="5">
    <source>
        <dbReference type="ARBA" id="ARBA00022519"/>
    </source>
</evidence>
<feature type="domain" description="T2SS protein K second SAM-like" evidence="12">
    <location>
        <begin position="215"/>
        <end position="271"/>
    </location>
</feature>
<dbReference type="InterPro" id="IPR005628">
    <property type="entry name" value="GspK"/>
</dbReference>
<organism evidence="14 15">
    <name type="scientific">Sulfurirhabdus autotrophica</name>
    <dbReference type="NCBI Taxonomy" id="1706046"/>
    <lineage>
        <taxon>Bacteria</taxon>
        <taxon>Pseudomonadati</taxon>
        <taxon>Pseudomonadota</taxon>
        <taxon>Betaproteobacteria</taxon>
        <taxon>Nitrosomonadales</taxon>
        <taxon>Sulfuricellaceae</taxon>
        <taxon>Sulfurirhabdus</taxon>
    </lineage>
</organism>
<dbReference type="AlphaFoldDB" id="A0A4R3XZV5"/>
<dbReference type="Pfam" id="PF03934">
    <property type="entry name" value="T2SSK"/>
    <property type="match status" value="1"/>
</dbReference>
<dbReference type="InterPro" id="IPR045584">
    <property type="entry name" value="Pilin-like"/>
</dbReference>
<evidence type="ECO:0000256" key="10">
    <source>
        <dbReference type="PIRNR" id="PIRNR002786"/>
    </source>
</evidence>
<evidence type="ECO:0000256" key="6">
    <source>
        <dbReference type="ARBA" id="ARBA00022692"/>
    </source>
</evidence>
<comment type="caution">
    <text evidence="14">The sequence shown here is derived from an EMBL/GenBank/DDBJ whole genome shotgun (WGS) entry which is preliminary data.</text>
</comment>
<dbReference type="RefSeq" id="WP_124947204.1">
    <property type="nucleotide sequence ID" value="NZ_BHVT01000069.1"/>
</dbReference>
<dbReference type="PANTHER" id="PTHR38831">
    <property type="entry name" value="TYPE II SECRETION SYSTEM PROTEIN K"/>
    <property type="match status" value="1"/>
</dbReference>
<keyword evidence="9 10" id="KW-0472">Membrane</keyword>
<sequence length="314" mass="34522">MILFKPSASKVGESGIAIITVILIVALASSVAAFMAWQQQIWIRQVENLRDQAQAQAISRAAIDWARAILADDARNNNVDYLGEKWATVLAPIPVENGQVTGSITDQQGLFNLNNVVRNGAVSPPDLAIFKRLLNQLKLSTDLANAVVDWIDLNSDVTSPGGAEDMDYLALDIPYRSANQNLTDLNDLLRIKGFDRGIVDRLSPFVTVLPEPTQVNVNTAPAEVLLALFEDLSSEDVKALVNKRKSEHYVNQADFRAQLPATKVGQINDNIFSVSSRYFMVTSLANFGRAQAGYKALLMRQGDVWPAVVWKKTN</sequence>
<feature type="transmembrane region" description="Helical" evidence="11">
    <location>
        <begin position="15"/>
        <end position="37"/>
    </location>
</feature>
<dbReference type="Pfam" id="PF21687">
    <property type="entry name" value="T2SSK_1st"/>
    <property type="match status" value="1"/>
</dbReference>
<keyword evidence="7" id="KW-0653">Protein transport</keyword>
<gene>
    <name evidence="14" type="ORF">EDC63_11539</name>
</gene>
<keyword evidence="4 10" id="KW-1003">Cell membrane</keyword>
<dbReference type="SUPFAM" id="SSF158544">
    <property type="entry name" value="GspK insert domain-like"/>
    <property type="match status" value="1"/>
</dbReference>
<keyword evidence="15" id="KW-1185">Reference proteome</keyword>
<keyword evidence="6 11" id="KW-0812">Transmembrane</keyword>
<dbReference type="SUPFAM" id="SSF54523">
    <property type="entry name" value="Pili subunits"/>
    <property type="match status" value="1"/>
</dbReference>
<evidence type="ECO:0000256" key="3">
    <source>
        <dbReference type="ARBA" id="ARBA00022448"/>
    </source>
</evidence>
<dbReference type="GO" id="GO:0009306">
    <property type="term" value="P:protein secretion"/>
    <property type="evidence" value="ECO:0007669"/>
    <property type="project" value="InterPro"/>
</dbReference>
<protein>
    <recommendedName>
        <fullName evidence="10">Type II secretion system protein K</fullName>
    </recommendedName>
</protein>
<dbReference type="PANTHER" id="PTHR38831:SF1">
    <property type="entry name" value="TYPE II SECRETION SYSTEM PROTEIN K-RELATED"/>
    <property type="match status" value="1"/>
</dbReference>
<comment type="subcellular location">
    <subcellularLocation>
        <location evidence="1 10">Cell inner membrane</location>
    </subcellularLocation>
</comment>
<feature type="domain" description="T2SS protein K first SAM-like" evidence="13">
    <location>
        <begin position="109"/>
        <end position="211"/>
    </location>
</feature>
<evidence type="ECO:0000256" key="2">
    <source>
        <dbReference type="ARBA" id="ARBA00007246"/>
    </source>
</evidence>
<evidence type="ECO:0000256" key="1">
    <source>
        <dbReference type="ARBA" id="ARBA00004533"/>
    </source>
</evidence>
<evidence type="ECO:0000313" key="15">
    <source>
        <dbReference type="Proteomes" id="UP000295367"/>
    </source>
</evidence>
<evidence type="ECO:0000256" key="11">
    <source>
        <dbReference type="SAM" id="Phobius"/>
    </source>
</evidence>
<reference evidence="14 15" key="1">
    <citation type="submission" date="2019-03" db="EMBL/GenBank/DDBJ databases">
        <title>Genomic Encyclopedia of Type Strains, Phase IV (KMG-IV): sequencing the most valuable type-strain genomes for metagenomic binning, comparative biology and taxonomic classification.</title>
        <authorList>
            <person name="Goeker M."/>
        </authorList>
    </citation>
    <scope>NUCLEOTIDE SEQUENCE [LARGE SCALE GENOMIC DNA]</scope>
    <source>
        <strain evidence="14 15">DSM 100309</strain>
    </source>
</reference>
<keyword evidence="5 10" id="KW-0997">Cell inner membrane</keyword>
<dbReference type="GO" id="GO:0005886">
    <property type="term" value="C:plasma membrane"/>
    <property type="evidence" value="ECO:0007669"/>
    <property type="project" value="UniProtKB-SubCell"/>
</dbReference>
<dbReference type="Gene3D" id="3.30.1300.30">
    <property type="entry name" value="GSPII I/J protein-like"/>
    <property type="match status" value="1"/>
</dbReference>
<keyword evidence="3 10" id="KW-0813">Transport</keyword>
<dbReference type="InterPro" id="IPR038072">
    <property type="entry name" value="GspK_central_sf"/>
</dbReference>
<evidence type="ECO:0000259" key="12">
    <source>
        <dbReference type="Pfam" id="PF03934"/>
    </source>
</evidence>
<evidence type="ECO:0000256" key="9">
    <source>
        <dbReference type="ARBA" id="ARBA00023136"/>
    </source>
</evidence>
<proteinExistence type="inferred from homology"/>
<evidence type="ECO:0000313" key="14">
    <source>
        <dbReference type="EMBL" id="TCV83414.1"/>
    </source>
</evidence>
<dbReference type="PIRSF" id="PIRSF002786">
    <property type="entry name" value="XcpX"/>
    <property type="match status" value="1"/>
</dbReference>
<dbReference type="OrthoDB" id="5293133at2"/>
<accession>A0A4R3XZV5</accession>
<evidence type="ECO:0000256" key="8">
    <source>
        <dbReference type="ARBA" id="ARBA00022989"/>
    </source>
</evidence>
<keyword evidence="8 11" id="KW-1133">Transmembrane helix</keyword>
<evidence type="ECO:0000256" key="7">
    <source>
        <dbReference type="ARBA" id="ARBA00022927"/>
    </source>
</evidence>
<evidence type="ECO:0000256" key="4">
    <source>
        <dbReference type="ARBA" id="ARBA00022475"/>
    </source>
</evidence>
<dbReference type="InterPro" id="IPR049179">
    <property type="entry name" value="T2SSK_SAM-like_2nd"/>
</dbReference>
<dbReference type="EMBL" id="SMCO01000015">
    <property type="protein sequence ID" value="TCV83414.1"/>
    <property type="molecule type" value="Genomic_DNA"/>
</dbReference>
<name>A0A4R3XZV5_9PROT</name>
<dbReference type="NCBIfam" id="NF037980">
    <property type="entry name" value="T2SS_GspK"/>
    <property type="match status" value="1"/>
</dbReference>
<dbReference type="Proteomes" id="UP000295367">
    <property type="component" value="Unassembled WGS sequence"/>
</dbReference>
<dbReference type="InterPro" id="IPR049031">
    <property type="entry name" value="T2SSK_SAM-like_1st"/>
</dbReference>
<comment type="similarity">
    <text evidence="2 10">Belongs to the GSP K family.</text>
</comment>
<dbReference type="Gene3D" id="1.10.40.60">
    <property type="entry name" value="EpsJ-like"/>
    <property type="match status" value="2"/>
</dbReference>
<evidence type="ECO:0000259" key="13">
    <source>
        <dbReference type="Pfam" id="PF21687"/>
    </source>
</evidence>